<evidence type="ECO:0000256" key="1">
    <source>
        <dbReference type="ARBA" id="ARBA00004123"/>
    </source>
</evidence>
<evidence type="ECO:0000256" key="2">
    <source>
        <dbReference type="ARBA" id="ARBA00023242"/>
    </source>
</evidence>
<dbReference type="InterPro" id="IPR051992">
    <property type="entry name" value="OxStress_Response_Reg"/>
</dbReference>
<gene>
    <name evidence="4" type="ORF">OLEA9_A093927</name>
</gene>
<proteinExistence type="predicted"/>
<evidence type="ECO:0000313" key="5">
    <source>
        <dbReference type="Proteomes" id="UP000594638"/>
    </source>
</evidence>
<protein>
    <submittedName>
        <fullName evidence="4">Uncharacterized protein</fullName>
    </submittedName>
</protein>
<dbReference type="OrthoDB" id="691484at2759"/>
<dbReference type="Proteomes" id="UP000594638">
    <property type="component" value="Unassembled WGS sequence"/>
</dbReference>
<keyword evidence="2" id="KW-0539">Nucleus</keyword>
<name>A0A8S0R0X1_OLEEU</name>
<dbReference type="AlphaFoldDB" id="A0A8S0R0X1"/>
<comment type="caution">
    <text evidence="4">The sequence shown here is derived from an EMBL/GenBank/DDBJ whole genome shotgun (WGS) entry which is preliminary data.</text>
</comment>
<dbReference type="PANTHER" id="PTHR33172">
    <property type="entry name" value="OS08G0516900 PROTEIN"/>
    <property type="match status" value="1"/>
</dbReference>
<reference evidence="4 5" key="1">
    <citation type="submission" date="2019-12" db="EMBL/GenBank/DDBJ databases">
        <authorList>
            <person name="Alioto T."/>
            <person name="Alioto T."/>
            <person name="Gomez Garrido J."/>
        </authorList>
    </citation>
    <scope>NUCLEOTIDE SEQUENCE [LARGE SCALE GENOMIC DNA]</scope>
</reference>
<keyword evidence="5" id="KW-1185">Reference proteome</keyword>
<feature type="region of interest" description="Disordered" evidence="3">
    <location>
        <begin position="249"/>
        <end position="269"/>
    </location>
</feature>
<feature type="region of interest" description="Disordered" evidence="3">
    <location>
        <begin position="38"/>
        <end position="94"/>
    </location>
</feature>
<comment type="subcellular location">
    <subcellularLocation>
        <location evidence="1">Nucleus</location>
    </subcellularLocation>
</comment>
<evidence type="ECO:0000256" key="3">
    <source>
        <dbReference type="SAM" id="MobiDB-lite"/>
    </source>
</evidence>
<dbReference type="GO" id="GO:0005634">
    <property type="term" value="C:nucleus"/>
    <property type="evidence" value="ECO:0007669"/>
    <property type="project" value="UniProtKB-SubCell"/>
</dbReference>
<accession>A0A8S0R0X1</accession>
<dbReference type="PANTHER" id="PTHR33172:SF96">
    <property type="entry name" value="PROTEIN OXIDATIVE STRESS 3 LIKE 3"/>
    <property type="match status" value="1"/>
</dbReference>
<dbReference type="Gramene" id="OE9A093927T3">
    <property type="protein sequence ID" value="OE9A093927C3"/>
    <property type="gene ID" value="OE9A093927"/>
</dbReference>
<dbReference type="EMBL" id="CACTIH010002056">
    <property type="protein sequence ID" value="CAA2972548.1"/>
    <property type="molecule type" value="Genomic_DNA"/>
</dbReference>
<feature type="compositionally biased region" description="Acidic residues" evidence="3">
    <location>
        <begin position="73"/>
        <end position="93"/>
    </location>
</feature>
<evidence type="ECO:0000313" key="4">
    <source>
        <dbReference type="EMBL" id="CAA2972548.1"/>
    </source>
</evidence>
<dbReference type="GO" id="GO:0006950">
    <property type="term" value="P:response to stress"/>
    <property type="evidence" value="ECO:0007669"/>
    <property type="project" value="UniProtKB-ARBA"/>
</dbReference>
<feature type="compositionally biased region" description="Low complexity" evidence="3">
    <location>
        <begin position="197"/>
        <end position="211"/>
    </location>
</feature>
<organism evidence="4 5">
    <name type="scientific">Olea europaea subsp. europaea</name>
    <dbReference type="NCBI Taxonomy" id="158383"/>
    <lineage>
        <taxon>Eukaryota</taxon>
        <taxon>Viridiplantae</taxon>
        <taxon>Streptophyta</taxon>
        <taxon>Embryophyta</taxon>
        <taxon>Tracheophyta</taxon>
        <taxon>Spermatophyta</taxon>
        <taxon>Magnoliopsida</taxon>
        <taxon>eudicotyledons</taxon>
        <taxon>Gunneridae</taxon>
        <taxon>Pentapetalae</taxon>
        <taxon>asterids</taxon>
        <taxon>lamiids</taxon>
        <taxon>Lamiales</taxon>
        <taxon>Oleaceae</taxon>
        <taxon>Oleeae</taxon>
        <taxon>Olea</taxon>
    </lineage>
</organism>
<feature type="region of interest" description="Disordered" evidence="3">
    <location>
        <begin position="197"/>
        <end position="235"/>
    </location>
</feature>
<sequence>MSIAFERNNSGNDRRVERPGLACHQMNFVCPMYNSEDCQAADRSPDEVEQLEEERTDSVSSSSTSSIGKNSDDEVSGDGDGDGDGDGEGEEVQSEYKTGALESLDALAEVLPVKKSISKFYCGKSKSFTSLSDVISLSSAKDMVKPEDAYTRRRKNLIAHKYYLDKNFSNILRSNSGGISKRSANSRSTLHLAANMSNNSSASSSYSTSPSRCLPPLPPHARRPTNCESLSSSPDEKFRSLRSFSLSDLQDADAVSPSVTGLLVDKREK</sequence>